<dbReference type="EMBL" id="CAQQ02165772">
    <property type="status" value="NOT_ANNOTATED_CDS"/>
    <property type="molecule type" value="Genomic_DNA"/>
</dbReference>
<dbReference type="EMBL" id="CAQQ02165770">
    <property type="status" value="NOT_ANNOTATED_CDS"/>
    <property type="molecule type" value="Genomic_DNA"/>
</dbReference>
<organism evidence="1 2">
    <name type="scientific">Megaselia scalaris</name>
    <name type="common">Humpbacked fly</name>
    <name type="synonym">Phora scalaris</name>
    <dbReference type="NCBI Taxonomy" id="36166"/>
    <lineage>
        <taxon>Eukaryota</taxon>
        <taxon>Metazoa</taxon>
        <taxon>Ecdysozoa</taxon>
        <taxon>Arthropoda</taxon>
        <taxon>Hexapoda</taxon>
        <taxon>Insecta</taxon>
        <taxon>Pterygota</taxon>
        <taxon>Neoptera</taxon>
        <taxon>Endopterygota</taxon>
        <taxon>Diptera</taxon>
        <taxon>Brachycera</taxon>
        <taxon>Muscomorpha</taxon>
        <taxon>Platypezoidea</taxon>
        <taxon>Phoridae</taxon>
        <taxon>Megaseliini</taxon>
        <taxon>Megaselia</taxon>
    </lineage>
</organism>
<dbReference type="Proteomes" id="UP000015102">
    <property type="component" value="Unassembled WGS sequence"/>
</dbReference>
<dbReference type="AlphaFoldDB" id="T1H2H2"/>
<keyword evidence="2" id="KW-1185">Reference proteome</keyword>
<evidence type="ECO:0000313" key="1">
    <source>
        <dbReference type="EnsemblMetazoa" id="MESCA010418-PA"/>
    </source>
</evidence>
<reference evidence="1" key="2">
    <citation type="submission" date="2015-06" db="UniProtKB">
        <authorList>
            <consortium name="EnsemblMetazoa"/>
        </authorList>
    </citation>
    <scope>IDENTIFICATION</scope>
</reference>
<dbReference type="InterPro" id="IPR012464">
    <property type="entry name" value="DUF1676"/>
</dbReference>
<protein>
    <submittedName>
        <fullName evidence="1">Uncharacterized protein</fullName>
    </submittedName>
</protein>
<sequence>IFRQAKSFFDNPNIEVVGGVSLLKSNEGRQGKAIQDNSIAVETAPTVEARNSEMGTYFMDSAKKFFAERSLNLNLVDTARSVARAIPDDIKADISEIVTEARTLKKKKSLKKLLPLLKIVGVKTKGVRESCGKMSSDPADLYDLKLFIAHFNLSYETILPQ</sequence>
<dbReference type="HOGENOM" id="CLU_1647946_0_0_1"/>
<dbReference type="Pfam" id="PF07898">
    <property type="entry name" value="DUF1676"/>
    <property type="match status" value="1"/>
</dbReference>
<name>T1H2H2_MEGSC</name>
<accession>T1H2H2</accession>
<evidence type="ECO:0000313" key="2">
    <source>
        <dbReference type="Proteomes" id="UP000015102"/>
    </source>
</evidence>
<dbReference type="EMBL" id="CAQQ02165771">
    <property type="status" value="NOT_ANNOTATED_CDS"/>
    <property type="molecule type" value="Genomic_DNA"/>
</dbReference>
<reference evidence="2" key="1">
    <citation type="submission" date="2013-02" db="EMBL/GenBank/DDBJ databases">
        <authorList>
            <person name="Hughes D."/>
        </authorList>
    </citation>
    <scope>NUCLEOTIDE SEQUENCE</scope>
    <source>
        <strain>Durham</strain>
        <strain evidence="2">NC isolate 2 -- Noor lab</strain>
    </source>
</reference>
<proteinExistence type="predicted"/>
<dbReference type="EnsemblMetazoa" id="MESCA010418-RA">
    <property type="protein sequence ID" value="MESCA010418-PA"/>
    <property type="gene ID" value="MESCA010418"/>
</dbReference>